<protein>
    <submittedName>
        <fullName evidence="2">Uncharacterized protein</fullName>
    </submittedName>
</protein>
<feature type="region of interest" description="Disordered" evidence="1">
    <location>
        <begin position="1"/>
        <end position="31"/>
    </location>
</feature>
<dbReference type="Proteomes" id="UP001432180">
    <property type="component" value="Chromosome"/>
</dbReference>
<sequence>MGSDHIQHGRRGPRHDLPADSGSSLASSQEPLIVTQPALPALRAALEAIENRGTGVRSEVVGRYRGA</sequence>
<evidence type="ECO:0000313" key="3">
    <source>
        <dbReference type="Proteomes" id="UP001432180"/>
    </source>
</evidence>
<keyword evidence="3" id="KW-1185">Reference proteome</keyword>
<evidence type="ECO:0000256" key="1">
    <source>
        <dbReference type="SAM" id="MobiDB-lite"/>
    </source>
</evidence>
<dbReference type="EMBL" id="CP121472">
    <property type="protein sequence ID" value="WPL17005.1"/>
    <property type="molecule type" value="Genomic_DNA"/>
</dbReference>
<evidence type="ECO:0000313" key="2">
    <source>
        <dbReference type="EMBL" id="WPL17005.1"/>
    </source>
</evidence>
<reference evidence="2 3" key="1">
    <citation type="journal article" date="2023" name="Microorganisms">
        <title>Thiorhodovibrio frisius and Trv. litoralis spp. nov., Two Novel Members from a Clade of Fastidious Purple Sulfur Bacteria That Exhibit Unique Red-Shifted Light-Harvesting Capabilities.</title>
        <authorList>
            <person name="Methner A."/>
            <person name="Kuzyk S.B."/>
            <person name="Petersen J."/>
            <person name="Bauer S."/>
            <person name="Brinkmann H."/>
            <person name="Sichau K."/>
            <person name="Wanner G."/>
            <person name="Wolf J."/>
            <person name="Neumann-Schaal M."/>
            <person name="Henke P."/>
            <person name="Tank M."/>
            <person name="Sproer C."/>
            <person name="Bunk B."/>
            <person name="Overmann J."/>
        </authorList>
    </citation>
    <scope>NUCLEOTIDE SEQUENCE [LARGE SCALE GENOMIC DNA]</scope>
    <source>
        <strain evidence="2 3">DSM 6702</strain>
    </source>
</reference>
<name>A0ABZ0SBN4_9GAMM</name>
<proteinExistence type="predicted"/>
<dbReference type="RefSeq" id="WP_328987527.1">
    <property type="nucleotide sequence ID" value="NZ_CP121472.1"/>
</dbReference>
<gene>
    <name evidence="2" type="ORF">Thiowin_01989</name>
</gene>
<feature type="compositionally biased region" description="Polar residues" evidence="1">
    <location>
        <begin position="21"/>
        <end position="30"/>
    </location>
</feature>
<organism evidence="2 3">
    <name type="scientific">Thiorhodovibrio winogradskyi</name>
    <dbReference type="NCBI Taxonomy" id="77007"/>
    <lineage>
        <taxon>Bacteria</taxon>
        <taxon>Pseudomonadati</taxon>
        <taxon>Pseudomonadota</taxon>
        <taxon>Gammaproteobacteria</taxon>
        <taxon>Chromatiales</taxon>
        <taxon>Chromatiaceae</taxon>
        <taxon>Thiorhodovibrio</taxon>
    </lineage>
</organism>
<accession>A0ABZ0SBN4</accession>